<dbReference type="Proteomes" id="UP000677228">
    <property type="component" value="Unassembled WGS sequence"/>
</dbReference>
<accession>A0A815PHA0</accession>
<evidence type="ECO:0000313" key="3">
    <source>
        <dbReference type="EMBL" id="CAF1448734.1"/>
    </source>
</evidence>
<evidence type="ECO:0000313" key="5">
    <source>
        <dbReference type="EMBL" id="CAF4322679.1"/>
    </source>
</evidence>
<dbReference type="Proteomes" id="UP000663829">
    <property type="component" value="Unassembled WGS sequence"/>
</dbReference>
<feature type="region of interest" description="Disordered" evidence="1">
    <location>
        <begin position="191"/>
        <end position="220"/>
    </location>
</feature>
<sequence>MISPYIDTLEVRYPILIALTNNSMQDEIIKAFASNKIKRLEIFNWGNDPNLRDVAEIDAFTGIFVKLNYLCISGKQYQTDRFIKIILKLIKNLRHLRVLHVHKRRYHPCMLPYQQDVVEESLKHSQTLFDRRTMALNAVNDSHHQQDDNDHNNNTGDRSSIITNANAQTDPCDLNNGDACDRDYTDDSDKNFTISDISVDDNNRAPDNTESDNQHSNDTH</sequence>
<dbReference type="EMBL" id="CAJNOK010007065">
    <property type="protein sequence ID" value="CAF1023323.1"/>
    <property type="molecule type" value="Genomic_DNA"/>
</dbReference>
<evidence type="ECO:0000313" key="6">
    <source>
        <dbReference type="Proteomes" id="UP000663829"/>
    </source>
</evidence>
<gene>
    <name evidence="3" type="ORF">GPM918_LOCUS34654</name>
    <name evidence="2" type="ORF">OVA965_LOCUS15614</name>
    <name evidence="5" type="ORF">SRO942_LOCUS35354</name>
    <name evidence="4" type="ORF">TMI583_LOCUS15618</name>
</gene>
<reference evidence="3" key="1">
    <citation type="submission" date="2021-02" db="EMBL/GenBank/DDBJ databases">
        <authorList>
            <person name="Nowell W R."/>
        </authorList>
    </citation>
    <scope>NUCLEOTIDE SEQUENCE</scope>
</reference>
<dbReference type="Proteomes" id="UP000681722">
    <property type="component" value="Unassembled WGS sequence"/>
</dbReference>
<dbReference type="EMBL" id="CAJOBA010007074">
    <property type="protein sequence ID" value="CAF3791753.1"/>
    <property type="molecule type" value="Genomic_DNA"/>
</dbReference>
<organism evidence="3 6">
    <name type="scientific">Didymodactylos carnosus</name>
    <dbReference type="NCBI Taxonomy" id="1234261"/>
    <lineage>
        <taxon>Eukaryota</taxon>
        <taxon>Metazoa</taxon>
        <taxon>Spiralia</taxon>
        <taxon>Gnathifera</taxon>
        <taxon>Rotifera</taxon>
        <taxon>Eurotatoria</taxon>
        <taxon>Bdelloidea</taxon>
        <taxon>Philodinida</taxon>
        <taxon>Philodinidae</taxon>
        <taxon>Didymodactylos</taxon>
    </lineage>
</organism>
<dbReference type="EMBL" id="CAJNOQ010019365">
    <property type="protein sequence ID" value="CAF1448734.1"/>
    <property type="molecule type" value="Genomic_DNA"/>
</dbReference>
<evidence type="ECO:0000313" key="2">
    <source>
        <dbReference type="EMBL" id="CAF1023323.1"/>
    </source>
</evidence>
<protein>
    <submittedName>
        <fullName evidence="3">Uncharacterized protein</fullName>
    </submittedName>
</protein>
<evidence type="ECO:0000313" key="4">
    <source>
        <dbReference type="EMBL" id="CAF3791753.1"/>
    </source>
</evidence>
<feature type="compositionally biased region" description="Basic and acidic residues" evidence="1">
    <location>
        <begin position="142"/>
        <end position="151"/>
    </location>
</feature>
<evidence type="ECO:0000256" key="1">
    <source>
        <dbReference type="SAM" id="MobiDB-lite"/>
    </source>
</evidence>
<proteinExistence type="predicted"/>
<dbReference type="AlphaFoldDB" id="A0A815PHA0"/>
<keyword evidence="6" id="KW-1185">Reference proteome</keyword>
<feature type="compositionally biased region" description="Polar residues" evidence="1">
    <location>
        <begin position="155"/>
        <end position="169"/>
    </location>
</feature>
<name>A0A815PHA0_9BILA</name>
<dbReference type="Proteomes" id="UP000682733">
    <property type="component" value="Unassembled WGS sequence"/>
</dbReference>
<comment type="caution">
    <text evidence="3">The sequence shown here is derived from an EMBL/GenBank/DDBJ whole genome shotgun (WGS) entry which is preliminary data.</text>
</comment>
<dbReference type="EMBL" id="CAJOBC010084809">
    <property type="protein sequence ID" value="CAF4322679.1"/>
    <property type="molecule type" value="Genomic_DNA"/>
</dbReference>
<feature type="region of interest" description="Disordered" evidence="1">
    <location>
        <begin position="142"/>
        <end position="175"/>
    </location>
</feature>